<dbReference type="InterPro" id="IPR051633">
    <property type="entry name" value="AceTr"/>
</dbReference>
<sequence>RNSMSYSALGPRAHNAAPIGFCAFALTLFVYSMNMAGATVPISTSPSMAMGLALFYGGLIQFLAGLFELRIGNNYHALLFCSYA</sequence>
<evidence type="ECO:0000256" key="5">
    <source>
        <dbReference type="ARBA" id="ARBA00023136"/>
    </source>
</evidence>
<dbReference type="PANTHER" id="PTHR31123">
    <property type="entry name" value="ACCUMULATION OF DYADS PROTEIN 2-RELATED"/>
    <property type="match status" value="1"/>
</dbReference>
<dbReference type="InterPro" id="IPR000791">
    <property type="entry name" value="Gpr1/Fun34/SatP-like"/>
</dbReference>
<evidence type="ECO:0000313" key="8">
    <source>
        <dbReference type="Proteomes" id="UP000663873"/>
    </source>
</evidence>
<proteinExistence type="inferred from homology"/>
<evidence type="ECO:0000256" key="6">
    <source>
        <dbReference type="SAM" id="Phobius"/>
    </source>
</evidence>
<keyword evidence="4 6" id="KW-1133">Transmembrane helix</keyword>
<evidence type="ECO:0000256" key="4">
    <source>
        <dbReference type="ARBA" id="ARBA00022989"/>
    </source>
</evidence>
<protein>
    <submittedName>
        <fullName evidence="7">Uncharacterized protein</fullName>
    </submittedName>
</protein>
<dbReference type="EMBL" id="CAJOBP010071921">
    <property type="protein sequence ID" value="CAF4885848.1"/>
    <property type="molecule type" value="Genomic_DNA"/>
</dbReference>
<comment type="subcellular location">
    <subcellularLocation>
        <location evidence="1">Membrane</location>
        <topology evidence="1">Multi-pass membrane protein</topology>
    </subcellularLocation>
</comment>
<keyword evidence="8" id="KW-1185">Reference proteome</keyword>
<evidence type="ECO:0000256" key="3">
    <source>
        <dbReference type="ARBA" id="ARBA00022692"/>
    </source>
</evidence>
<evidence type="ECO:0000256" key="2">
    <source>
        <dbReference type="ARBA" id="ARBA00005587"/>
    </source>
</evidence>
<feature type="transmembrane region" description="Helical" evidence="6">
    <location>
        <begin position="48"/>
        <end position="67"/>
    </location>
</feature>
<keyword evidence="5 6" id="KW-0472">Membrane</keyword>
<comment type="caution">
    <text evidence="7">The sequence shown here is derived from an EMBL/GenBank/DDBJ whole genome shotgun (WGS) entry which is preliminary data.</text>
</comment>
<gene>
    <name evidence="7" type="ORF">UJA718_LOCUS44891</name>
</gene>
<dbReference type="GO" id="GO:0005886">
    <property type="term" value="C:plasma membrane"/>
    <property type="evidence" value="ECO:0007669"/>
    <property type="project" value="TreeGrafter"/>
</dbReference>
<dbReference type="Pfam" id="PF01184">
    <property type="entry name" value="Gpr1_Fun34_YaaH"/>
    <property type="match status" value="1"/>
</dbReference>
<evidence type="ECO:0000313" key="7">
    <source>
        <dbReference type="EMBL" id="CAF4885848.1"/>
    </source>
</evidence>
<organism evidence="7 8">
    <name type="scientific">Rotaria socialis</name>
    <dbReference type="NCBI Taxonomy" id="392032"/>
    <lineage>
        <taxon>Eukaryota</taxon>
        <taxon>Metazoa</taxon>
        <taxon>Spiralia</taxon>
        <taxon>Gnathifera</taxon>
        <taxon>Rotifera</taxon>
        <taxon>Eurotatoria</taxon>
        <taxon>Bdelloidea</taxon>
        <taxon>Philodinida</taxon>
        <taxon>Philodinidae</taxon>
        <taxon>Rotaria</taxon>
    </lineage>
</organism>
<evidence type="ECO:0000256" key="1">
    <source>
        <dbReference type="ARBA" id="ARBA00004141"/>
    </source>
</evidence>
<dbReference type="AlphaFoldDB" id="A0A821U8G9"/>
<dbReference type="PANTHER" id="PTHR31123:SF1">
    <property type="entry name" value="ACCUMULATION OF DYADS PROTEIN 2-RELATED"/>
    <property type="match status" value="1"/>
</dbReference>
<dbReference type="GO" id="GO:0015123">
    <property type="term" value="F:acetate transmembrane transporter activity"/>
    <property type="evidence" value="ECO:0007669"/>
    <property type="project" value="TreeGrafter"/>
</dbReference>
<feature type="non-terminal residue" evidence="7">
    <location>
        <position position="1"/>
    </location>
</feature>
<name>A0A821U8G9_9BILA</name>
<comment type="similarity">
    <text evidence="2">Belongs to the acetate uptake transporter (AceTr) (TC 2.A.96) family.</text>
</comment>
<keyword evidence="3 6" id="KW-0812">Transmembrane</keyword>
<feature type="non-terminal residue" evidence="7">
    <location>
        <position position="84"/>
    </location>
</feature>
<dbReference type="Proteomes" id="UP000663873">
    <property type="component" value="Unassembled WGS sequence"/>
</dbReference>
<accession>A0A821U8G9</accession>
<reference evidence="7" key="1">
    <citation type="submission" date="2021-02" db="EMBL/GenBank/DDBJ databases">
        <authorList>
            <person name="Nowell W R."/>
        </authorList>
    </citation>
    <scope>NUCLEOTIDE SEQUENCE</scope>
</reference>